<dbReference type="Proteomes" id="UP000199069">
    <property type="component" value="Unassembled WGS sequence"/>
</dbReference>
<proteinExistence type="predicted"/>
<reference evidence="2 4" key="1">
    <citation type="submission" date="2015-07" db="EMBL/GenBank/DDBJ databases">
        <authorList>
            <person name="Cajimat M.N.B."/>
            <person name="Milazzo M.L."/>
            <person name="Fulhorst C.F."/>
        </authorList>
    </citation>
    <scope>NUCLEOTIDE SEQUENCE [LARGE SCALE GENOMIC DNA]</scope>
    <source>
        <strain evidence="2">Single colony</strain>
    </source>
</reference>
<dbReference type="EMBL" id="CWKI01000007">
    <property type="protein sequence ID" value="CTR08148.1"/>
    <property type="molecule type" value="Genomic_DNA"/>
</dbReference>
<feature type="compositionally biased region" description="Acidic residues" evidence="1">
    <location>
        <begin position="131"/>
        <end position="142"/>
    </location>
</feature>
<dbReference type="AlphaFoldDB" id="A0A0K3CGQ3"/>
<organism evidence="2 4">
    <name type="scientific">Rhodotorula toruloides</name>
    <name type="common">Yeast</name>
    <name type="synonym">Rhodosporidium toruloides</name>
    <dbReference type="NCBI Taxonomy" id="5286"/>
    <lineage>
        <taxon>Eukaryota</taxon>
        <taxon>Fungi</taxon>
        <taxon>Dikarya</taxon>
        <taxon>Basidiomycota</taxon>
        <taxon>Pucciniomycotina</taxon>
        <taxon>Microbotryomycetes</taxon>
        <taxon>Sporidiobolales</taxon>
        <taxon>Sporidiobolaceae</taxon>
        <taxon>Rhodotorula</taxon>
    </lineage>
</organism>
<dbReference type="EMBL" id="LCTV02000007">
    <property type="protein sequence ID" value="PRQ73964.1"/>
    <property type="molecule type" value="Genomic_DNA"/>
</dbReference>
<evidence type="ECO:0000313" key="5">
    <source>
        <dbReference type="Proteomes" id="UP000239560"/>
    </source>
</evidence>
<evidence type="ECO:0000313" key="3">
    <source>
        <dbReference type="EMBL" id="PRQ73964.1"/>
    </source>
</evidence>
<evidence type="ECO:0000313" key="4">
    <source>
        <dbReference type="Proteomes" id="UP000199069"/>
    </source>
</evidence>
<protein>
    <submittedName>
        <fullName evidence="2">Uncharacterized protein</fullName>
    </submittedName>
</protein>
<dbReference type="Proteomes" id="UP000239560">
    <property type="component" value="Unassembled WGS sequence"/>
</dbReference>
<gene>
    <name evidence="2" type="primary">FGENESH: predicted gene_7.394</name>
    <name evidence="3" type="ORF">AAT19DRAFT_15531</name>
    <name evidence="2" type="ORF">BN2166_0040090</name>
</gene>
<keyword evidence="4" id="KW-1185">Reference proteome</keyword>
<sequence length="242" mass="28042">MATTPVDSAAVLPRPRDLSPPPPDLVDSLIRLEERLDREDIVIVAGLDALTAIARVRRTCLHRMEAIRVERERLMSEEILAHQRSRELSRQARQEMALQESWTAEIREVYARAALENIDLSRAGGEKASVDEEESSDEEEVSREEVLNRQLLYLTHSMQKSERRLQSLLDTLRSLPTPSSTQTAHRQLQHLATHYTNQLVEFSFKRQQIAQEVEEMRRKRAAMEDKRDLIILDLVLDWNAMR</sequence>
<dbReference type="OrthoDB" id="10403310at2759"/>
<evidence type="ECO:0000313" key="2">
    <source>
        <dbReference type="EMBL" id="CTR08148.1"/>
    </source>
</evidence>
<dbReference type="OMA" id="ATHYTNQ"/>
<feature type="region of interest" description="Disordered" evidence="1">
    <location>
        <begin position="1"/>
        <end position="20"/>
    </location>
</feature>
<accession>A0A0K3CGQ3</accession>
<evidence type="ECO:0000256" key="1">
    <source>
        <dbReference type="SAM" id="MobiDB-lite"/>
    </source>
</evidence>
<reference evidence="3 5" key="2">
    <citation type="journal article" date="2018" name="Elife">
        <title>Functional genomics of lipid metabolism in the oleaginous yeast Rhodosporidium toruloides.</title>
        <authorList>
            <person name="Coradetti S.T."/>
            <person name="Pinel D."/>
            <person name="Geiselman G."/>
            <person name="Ito M."/>
            <person name="Mondo S."/>
            <person name="Reilly M.C."/>
            <person name="Cheng Y.F."/>
            <person name="Bauer S."/>
            <person name="Grigoriev I."/>
            <person name="Gladden J.M."/>
            <person name="Simmons B.A."/>
            <person name="Brem R."/>
            <person name="Arkin A.P."/>
            <person name="Skerker J.M."/>
        </authorList>
    </citation>
    <scope>NUCLEOTIDE SEQUENCE [LARGE SCALE GENOMIC DNA]</scope>
    <source>
        <strain evidence="3 5">NBRC 0880</strain>
    </source>
</reference>
<feature type="region of interest" description="Disordered" evidence="1">
    <location>
        <begin position="123"/>
        <end position="143"/>
    </location>
</feature>
<name>A0A0K3CGQ3_RHOTO</name>